<protein>
    <recommendedName>
        <fullName evidence="7">DNA-binding protein HU-beta</fullName>
    </recommendedName>
</protein>
<dbReference type="InterPro" id="IPR020816">
    <property type="entry name" value="Histone-like_DNA-bd_CS"/>
</dbReference>
<comment type="similarity">
    <text evidence="3">Belongs to the bacterial histone-like protein family.</text>
</comment>
<proteinExistence type="inferred from homology"/>
<evidence type="ECO:0000256" key="4">
    <source>
        <dbReference type="SAM" id="MobiDB-lite"/>
    </source>
</evidence>
<dbReference type="CDD" id="cd13831">
    <property type="entry name" value="HU"/>
    <property type="match status" value="1"/>
</dbReference>
<dbReference type="PANTHER" id="PTHR33175:SF3">
    <property type="entry name" value="DNA-BINDING PROTEIN HU-BETA"/>
    <property type="match status" value="1"/>
</dbReference>
<keyword evidence="6" id="KW-1185">Reference proteome</keyword>
<feature type="compositionally biased region" description="Low complexity" evidence="4">
    <location>
        <begin position="124"/>
        <end position="148"/>
    </location>
</feature>
<evidence type="ECO:0008006" key="7">
    <source>
        <dbReference type="Google" id="ProtNLM"/>
    </source>
</evidence>
<evidence type="ECO:0000313" key="5">
    <source>
        <dbReference type="EMBL" id="GAA5159266.1"/>
    </source>
</evidence>
<dbReference type="Gene3D" id="4.10.520.10">
    <property type="entry name" value="IHF-like DNA-binding proteins"/>
    <property type="match status" value="1"/>
</dbReference>
<dbReference type="RefSeq" id="WP_185060240.1">
    <property type="nucleotide sequence ID" value="NZ_BAABJP010000018.1"/>
</dbReference>
<dbReference type="PROSITE" id="PS00045">
    <property type="entry name" value="HISTONE_LIKE"/>
    <property type="match status" value="1"/>
</dbReference>
<comment type="caution">
    <text evidence="5">The sequence shown here is derived from an EMBL/GenBank/DDBJ whole genome shotgun (WGS) entry which is preliminary data.</text>
</comment>
<name>A0ABP9QBH0_9PSEU</name>
<gene>
    <name evidence="5" type="ORF">GCM10023321_40160</name>
</gene>
<organism evidence="5 6">
    <name type="scientific">Pseudonocardia eucalypti</name>
    <dbReference type="NCBI Taxonomy" id="648755"/>
    <lineage>
        <taxon>Bacteria</taxon>
        <taxon>Bacillati</taxon>
        <taxon>Actinomycetota</taxon>
        <taxon>Actinomycetes</taxon>
        <taxon>Pseudonocardiales</taxon>
        <taxon>Pseudonocardiaceae</taxon>
        <taxon>Pseudonocardia</taxon>
    </lineage>
</organism>
<feature type="compositionally biased region" description="Basic and acidic residues" evidence="4">
    <location>
        <begin position="149"/>
        <end position="182"/>
    </location>
</feature>
<accession>A0ABP9QBH0</accession>
<dbReference type="EMBL" id="BAABJP010000018">
    <property type="protein sequence ID" value="GAA5159266.1"/>
    <property type="molecule type" value="Genomic_DNA"/>
</dbReference>
<keyword evidence="1" id="KW-0226">DNA condensation</keyword>
<dbReference type="SMART" id="SM00411">
    <property type="entry name" value="BHL"/>
    <property type="match status" value="1"/>
</dbReference>
<dbReference type="Proteomes" id="UP001428817">
    <property type="component" value="Unassembled WGS sequence"/>
</dbReference>
<dbReference type="PRINTS" id="PR01727">
    <property type="entry name" value="DNABINDINGHU"/>
</dbReference>
<dbReference type="InterPro" id="IPR010992">
    <property type="entry name" value="IHF-like_DNA-bd_dom_sf"/>
</dbReference>
<evidence type="ECO:0000256" key="3">
    <source>
        <dbReference type="RuleBase" id="RU003939"/>
    </source>
</evidence>
<keyword evidence="2" id="KW-0238">DNA-binding</keyword>
<evidence type="ECO:0000256" key="1">
    <source>
        <dbReference type="ARBA" id="ARBA00023067"/>
    </source>
</evidence>
<dbReference type="PANTHER" id="PTHR33175">
    <property type="entry name" value="DNA-BINDING PROTEIN HU"/>
    <property type="match status" value="1"/>
</dbReference>
<dbReference type="Pfam" id="PF00216">
    <property type="entry name" value="Bac_DNA_binding"/>
    <property type="match status" value="1"/>
</dbReference>
<evidence type="ECO:0000256" key="2">
    <source>
        <dbReference type="ARBA" id="ARBA00023125"/>
    </source>
</evidence>
<dbReference type="SUPFAM" id="SSF47729">
    <property type="entry name" value="IHF-like DNA-binding proteins"/>
    <property type="match status" value="1"/>
</dbReference>
<evidence type="ECO:0000313" key="6">
    <source>
        <dbReference type="Proteomes" id="UP001428817"/>
    </source>
</evidence>
<dbReference type="InterPro" id="IPR000119">
    <property type="entry name" value="Hist_DNA-bd"/>
</dbReference>
<feature type="region of interest" description="Disordered" evidence="4">
    <location>
        <begin position="94"/>
        <end position="182"/>
    </location>
</feature>
<reference evidence="6" key="1">
    <citation type="journal article" date="2019" name="Int. J. Syst. Evol. Microbiol.">
        <title>The Global Catalogue of Microorganisms (GCM) 10K type strain sequencing project: providing services to taxonomists for standard genome sequencing and annotation.</title>
        <authorList>
            <consortium name="The Broad Institute Genomics Platform"/>
            <consortium name="The Broad Institute Genome Sequencing Center for Infectious Disease"/>
            <person name="Wu L."/>
            <person name="Ma J."/>
        </authorList>
    </citation>
    <scope>NUCLEOTIDE SEQUENCE [LARGE SCALE GENOMIC DNA]</scope>
    <source>
        <strain evidence="6">JCM 18303</strain>
    </source>
</reference>
<feature type="compositionally biased region" description="Low complexity" evidence="4">
    <location>
        <begin position="106"/>
        <end position="117"/>
    </location>
</feature>
<sequence length="182" mass="18531">MNKAELVTALAERLDGDRKSAAEALDGLVDVIVRAVQAGETVTVTGFGVFERRERAARAGRNPRTGEVIQLPAAAIPGFRAGAMFRDVVSGARELGEPAPSRPRTRPAAAPAAAAPAPRTPVEDAPAATDGKAAKAPKSGKATKPAKPAAKDAKPAKDGKAAKGAKAKDAKGKDAGKKKAKK</sequence>